<dbReference type="Proteomes" id="UP000244755">
    <property type="component" value="Chromosome 1"/>
</dbReference>
<gene>
    <name evidence="1" type="ORF">DA075_13520</name>
</gene>
<organism evidence="1 2">
    <name type="scientific">Methylobacterium currus</name>
    <dbReference type="NCBI Taxonomy" id="2051553"/>
    <lineage>
        <taxon>Bacteria</taxon>
        <taxon>Pseudomonadati</taxon>
        <taxon>Pseudomonadota</taxon>
        <taxon>Alphaproteobacteria</taxon>
        <taxon>Hyphomicrobiales</taxon>
        <taxon>Methylobacteriaceae</taxon>
        <taxon>Methylobacterium</taxon>
    </lineage>
</organism>
<evidence type="ECO:0000313" key="2">
    <source>
        <dbReference type="Proteomes" id="UP000244755"/>
    </source>
</evidence>
<keyword evidence="2" id="KW-1185">Reference proteome</keyword>
<sequence length="73" mass="7647">MRNARPISRVKGALKAFGTFPAAVQDEILDALTLAADGAMPATAKTFEGVEGLTTRDAEAATGVAHSEFSRIR</sequence>
<name>A0A2R4WJT8_9HYPH</name>
<proteinExistence type="predicted"/>
<accession>A0A2R4WJT8</accession>
<dbReference type="AlphaFoldDB" id="A0A2R4WJT8"/>
<evidence type="ECO:0000313" key="1">
    <source>
        <dbReference type="EMBL" id="AWB21812.1"/>
    </source>
</evidence>
<dbReference type="RefSeq" id="WP_099953683.1">
    <property type="nucleotide sequence ID" value="NZ_CP028843.1"/>
</dbReference>
<dbReference type="EMBL" id="CP028843">
    <property type="protein sequence ID" value="AWB21812.1"/>
    <property type="molecule type" value="Genomic_DNA"/>
</dbReference>
<dbReference type="OrthoDB" id="9797093at2"/>
<dbReference type="KEGG" id="mee:DA075_13520"/>
<protein>
    <submittedName>
        <fullName evidence="1">Uncharacterized protein</fullName>
    </submittedName>
</protein>
<reference evidence="1 2" key="1">
    <citation type="submission" date="2018-04" db="EMBL/GenBank/DDBJ databases">
        <title>Methylobacterium sp. PR1016A genome.</title>
        <authorList>
            <person name="Park W."/>
        </authorList>
    </citation>
    <scope>NUCLEOTIDE SEQUENCE [LARGE SCALE GENOMIC DNA]</scope>
    <source>
        <strain evidence="1 2">PR1016A</strain>
    </source>
</reference>